<organism evidence="1 2">
    <name type="scientific">Halonotius aquaticus</name>
    <dbReference type="NCBI Taxonomy" id="2216978"/>
    <lineage>
        <taxon>Archaea</taxon>
        <taxon>Methanobacteriati</taxon>
        <taxon>Methanobacteriota</taxon>
        <taxon>Stenosarchaea group</taxon>
        <taxon>Halobacteria</taxon>
        <taxon>Halobacteriales</taxon>
        <taxon>Haloferacaceae</taxon>
        <taxon>Halonotius</taxon>
    </lineage>
</organism>
<evidence type="ECO:0000313" key="2">
    <source>
        <dbReference type="Proteomes" id="UP000276588"/>
    </source>
</evidence>
<sequence length="171" mass="19198">MYEETTMATSFTSRQAALDRFESVDSQTRNQFIEHFDNDGTLSSRDRVPGCAVNEAHTAMWVPEDADLPIIMSVEEYAERPVGDWWRGIEEADGDEIDVFVLTLDDVAHVLKAELVERLADAGDTTIKPILSQARMHNSKNEAPVVFEMDDGRVLLAPRATDPNDITEEEN</sequence>
<proteinExistence type="predicted"/>
<dbReference type="EMBL" id="QKNY01000010">
    <property type="protein sequence ID" value="RJX43107.1"/>
    <property type="molecule type" value="Genomic_DNA"/>
</dbReference>
<evidence type="ECO:0000313" key="1">
    <source>
        <dbReference type="EMBL" id="RJX43107.1"/>
    </source>
</evidence>
<reference evidence="1 2" key="1">
    <citation type="submission" date="2018-06" db="EMBL/GenBank/DDBJ databases">
        <title>Halonotius sp. F13-13 a new haloarchaeeon isolated from a solar saltern from Isla Cristina, Huelva, Spain.</title>
        <authorList>
            <person name="Duran-Viseras A."/>
            <person name="Sanchez-Porro C."/>
            <person name="Ventosa A."/>
        </authorList>
    </citation>
    <scope>NUCLEOTIDE SEQUENCE [LARGE SCALE GENOMIC DNA]</scope>
    <source>
        <strain evidence="1 2">F13-13</strain>
    </source>
</reference>
<accession>A0A3A6PNH8</accession>
<gene>
    <name evidence="1" type="ORF">DM826_07315</name>
</gene>
<comment type="caution">
    <text evidence="1">The sequence shown here is derived from an EMBL/GenBank/DDBJ whole genome shotgun (WGS) entry which is preliminary data.</text>
</comment>
<dbReference type="AlphaFoldDB" id="A0A3A6PNH8"/>
<protein>
    <submittedName>
        <fullName evidence="1">Uncharacterized protein</fullName>
    </submittedName>
</protein>
<name>A0A3A6PNH8_9EURY</name>
<dbReference type="Proteomes" id="UP000276588">
    <property type="component" value="Unassembled WGS sequence"/>
</dbReference>
<keyword evidence="2" id="KW-1185">Reference proteome</keyword>